<dbReference type="Pfam" id="PF08560">
    <property type="entry name" value="DUF1757"/>
    <property type="match status" value="1"/>
</dbReference>
<evidence type="ECO:0000256" key="1">
    <source>
        <dbReference type="SAM" id="Phobius"/>
    </source>
</evidence>
<dbReference type="Proteomes" id="UP000054558">
    <property type="component" value="Unassembled WGS sequence"/>
</dbReference>
<dbReference type="OrthoDB" id="544298at2759"/>
<keyword evidence="1" id="KW-1133">Transmembrane helix</keyword>
<accession>A0A1Y1HWU3</accession>
<dbReference type="EMBL" id="DF237085">
    <property type="protein sequence ID" value="GAQ83124.1"/>
    <property type="molecule type" value="Genomic_DNA"/>
</dbReference>
<dbReference type="AlphaFoldDB" id="A0A1Y1HWU3"/>
<name>A0A1Y1HWU3_KLENI</name>
<evidence type="ECO:0000313" key="2">
    <source>
        <dbReference type="EMBL" id="GAQ83124.1"/>
    </source>
</evidence>
<reference evidence="2 3" key="1">
    <citation type="journal article" date="2014" name="Nat. Commun.">
        <title>Klebsormidium flaccidum genome reveals primary factors for plant terrestrial adaptation.</title>
        <authorList>
            <person name="Hori K."/>
            <person name="Maruyama F."/>
            <person name="Fujisawa T."/>
            <person name="Togashi T."/>
            <person name="Yamamoto N."/>
            <person name="Seo M."/>
            <person name="Sato S."/>
            <person name="Yamada T."/>
            <person name="Mori H."/>
            <person name="Tajima N."/>
            <person name="Moriyama T."/>
            <person name="Ikeuchi M."/>
            <person name="Watanabe M."/>
            <person name="Wada H."/>
            <person name="Kobayashi K."/>
            <person name="Saito M."/>
            <person name="Masuda T."/>
            <person name="Sasaki-Sekimoto Y."/>
            <person name="Mashiguchi K."/>
            <person name="Awai K."/>
            <person name="Shimojima M."/>
            <person name="Masuda S."/>
            <person name="Iwai M."/>
            <person name="Nobusawa T."/>
            <person name="Narise T."/>
            <person name="Kondo S."/>
            <person name="Saito H."/>
            <person name="Sato R."/>
            <person name="Murakawa M."/>
            <person name="Ihara Y."/>
            <person name="Oshima-Yamada Y."/>
            <person name="Ohtaka K."/>
            <person name="Satoh M."/>
            <person name="Sonobe K."/>
            <person name="Ishii M."/>
            <person name="Ohtani R."/>
            <person name="Kanamori-Sato M."/>
            <person name="Honoki R."/>
            <person name="Miyazaki D."/>
            <person name="Mochizuki H."/>
            <person name="Umetsu J."/>
            <person name="Higashi K."/>
            <person name="Shibata D."/>
            <person name="Kamiya Y."/>
            <person name="Sato N."/>
            <person name="Nakamura Y."/>
            <person name="Tabata S."/>
            <person name="Ida S."/>
            <person name="Kurokawa K."/>
            <person name="Ohta H."/>
        </authorList>
    </citation>
    <scope>NUCLEOTIDE SEQUENCE [LARGE SCALE GENOMIC DNA]</scope>
    <source>
        <strain evidence="2 3">NIES-2285</strain>
    </source>
</reference>
<evidence type="ECO:0000313" key="3">
    <source>
        <dbReference type="Proteomes" id="UP000054558"/>
    </source>
</evidence>
<sequence>MTDAGPAAPPPASVGANEHVDTITENATQKLFMHILVKGLQAGSLLGCAIALPLAVRHYVFRKAAGSYIPSALAVVERSAGVGTLLSGGLGVYKVWGTPLDEEGIRERVYKLHYNQGQKRTDYFSLVGMLAGGAASAVLIAPRTALGGACVGAAAGVLAHVATSQESKKPSQMIEELKS</sequence>
<gene>
    <name evidence="2" type="ORF">KFL_001360210</name>
</gene>
<feature type="transmembrane region" description="Helical" evidence="1">
    <location>
        <begin position="123"/>
        <end position="140"/>
    </location>
</feature>
<dbReference type="InterPro" id="IPR013869">
    <property type="entry name" value="DUF1757"/>
</dbReference>
<protein>
    <submittedName>
        <fullName evidence="2">Uncharacterized protein</fullName>
    </submittedName>
</protein>
<feature type="transmembrane region" description="Helical" evidence="1">
    <location>
        <begin position="146"/>
        <end position="163"/>
    </location>
</feature>
<keyword evidence="1" id="KW-0812">Transmembrane</keyword>
<feature type="transmembrane region" description="Helical" evidence="1">
    <location>
        <begin position="35"/>
        <end position="56"/>
    </location>
</feature>
<keyword evidence="1" id="KW-0472">Membrane</keyword>
<dbReference type="OMA" id="AYLMWHI"/>
<proteinExistence type="predicted"/>
<organism evidence="2 3">
    <name type="scientific">Klebsormidium nitens</name>
    <name type="common">Green alga</name>
    <name type="synonym">Ulothrix nitens</name>
    <dbReference type="NCBI Taxonomy" id="105231"/>
    <lineage>
        <taxon>Eukaryota</taxon>
        <taxon>Viridiplantae</taxon>
        <taxon>Streptophyta</taxon>
        <taxon>Klebsormidiophyceae</taxon>
        <taxon>Klebsormidiales</taxon>
        <taxon>Klebsormidiaceae</taxon>
        <taxon>Klebsormidium</taxon>
    </lineage>
</organism>
<keyword evidence="3" id="KW-1185">Reference proteome</keyword>